<evidence type="ECO:0000256" key="5">
    <source>
        <dbReference type="PROSITE-ProRule" id="PRU00070"/>
    </source>
</evidence>
<proteinExistence type="predicted"/>
<keyword evidence="4 5" id="KW-0539">Nucleus</keyword>
<keyword evidence="8" id="KW-1185">Reference proteome</keyword>
<comment type="caution">
    <text evidence="7">The sequence shown here is derived from an EMBL/GenBank/DDBJ whole genome shotgun (WGS) entry which is preliminary data.</text>
</comment>
<evidence type="ECO:0000256" key="3">
    <source>
        <dbReference type="ARBA" id="ARBA00023125"/>
    </source>
</evidence>
<dbReference type="InterPro" id="IPR026607">
    <property type="entry name" value="DMRT"/>
</dbReference>
<gene>
    <name evidence="7" type="ORF">PFISCL1PPCAC_2257</name>
</gene>
<dbReference type="PANTHER" id="PTHR12322:SF49">
    <property type="entry name" value="DM DOMAIN-CONTAINING PROTEIN"/>
    <property type="match status" value="1"/>
</dbReference>
<dbReference type="AlphaFoldDB" id="A0AAV5UXP7"/>
<keyword evidence="3 5" id="KW-0238">DNA-binding</keyword>
<dbReference type="Gene3D" id="4.10.1040.10">
    <property type="entry name" value="DM DNA-binding domain"/>
    <property type="match status" value="2"/>
</dbReference>
<dbReference type="PROSITE" id="PS50809">
    <property type="entry name" value="DM_2"/>
    <property type="match status" value="2"/>
</dbReference>
<dbReference type="GO" id="GO:0000978">
    <property type="term" value="F:RNA polymerase II cis-regulatory region sequence-specific DNA binding"/>
    <property type="evidence" value="ECO:0007669"/>
    <property type="project" value="TreeGrafter"/>
</dbReference>
<dbReference type="SUPFAM" id="SSF82927">
    <property type="entry name" value="Cysteine-rich DNA binding domain, (DM domain)"/>
    <property type="match status" value="2"/>
</dbReference>
<keyword evidence="2 5" id="KW-0862">Zinc</keyword>
<sequence>IMTMGSVQEADAPALTFFNIAKQIPKGVKRHCGMCRQHGVVAQTRNHACPFKNCECIKCNLVRQRRSIMSMQIRLRREQDKLFVRTAEPDQAEIVPPTKPTEAPTACYFCQKCKNHGVLKWKKDHKKNCQFANCNCGQCELIDTRRALDSHIKKGKKRAHLEDDARMDADSHAEIEMCASSIASSPTVSDGRTPSLTDIELSHSLSALGYSNLPDMITVVPEMKFDLSSTVPLVTIANPSTPPTSFVSNDLLLQQLALQTTALQIPQTTIPLNPTVMPTTVSPSTITMPIDASSVTQYLNLFQPQPTILIQNPILLSLPQQTFTVSDSALPSFTPIDFQNLVRNVRGIEQLLLLNSRV</sequence>
<dbReference type="SMART" id="SM00301">
    <property type="entry name" value="DM"/>
    <property type="match status" value="2"/>
</dbReference>
<feature type="non-terminal residue" evidence="7">
    <location>
        <position position="1"/>
    </location>
</feature>
<dbReference type="InterPro" id="IPR001275">
    <property type="entry name" value="DM_DNA-bd"/>
</dbReference>
<dbReference type="GO" id="GO:0046872">
    <property type="term" value="F:metal ion binding"/>
    <property type="evidence" value="ECO:0007669"/>
    <property type="project" value="UniProtKB-KW"/>
</dbReference>
<dbReference type="GO" id="GO:0000981">
    <property type="term" value="F:DNA-binding transcription factor activity, RNA polymerase II-specific"/>
    <property type="evidence" value="ECO:0007669"/>
    <property type="project" value="TreeGrafter"/>
</dbReference>
<comment type="subcellular location">
    <subcellularLocation>
        <location evidence="5">Nucleus</location>
    </subcellularLocation>
</comment>
<feature type="DNA-binding region" description="DM" evidence="5">
    <location>
        <begin position="110"/>
        <end position="158"/>
    </location>
</feature>
<evidence type="ECO:0000256" key="2">
    <source>
        <dbReference type="ARBA" id="ARBA00022833"/>
    </source>
</evidence>
<protein>
    <recommendedName>
        <fullName evidence="6">DM domain-containing protein</fullName>
    </recommendedName>
</protein>
<evidence type="ECO:0000313" key="7">
    <source>
        <dbReference type="EMBL" id="GMT10960.1"/>
    </source>
</evidence>
<dbReference type="GO" id="GO:0005634">
    <property type="term" value="C:nucleus"/>
    <property type="evidence" value="ECO:0007669"/>
    <property type="project" value="UniProtKB-SubCell"/>
</dbReference>
<reference evidence="7" key="1">
    <citation type="submission" date="2023-10" db="EMBL/GenBank/DDBJ databases">
        <title>Genome assembly of Pristionchus species.</title>
        <authorList>
            <person name="Yoshida K."/>
            <person name="Sommer R.J."/>
        </authorList>
    </citation>
    <scope>NUCLEOTIDE SEQUENCE</scope>
    <source>
        <strain evidence="7">RS5133</strain>
    </source>
</reference>
<organism evidence="7 8">
    <name type="scientific">Pristionchus fissidentatus</name>
    <dbReference type="NCBI Taxonomy" id="1538716"/>
    <lineage>
        <taxon>Eukaryota</taxon>
        <taxon>Metazoa</taxon>
        <taxon>Ecdysozoa</taxon>
        <taxon>Nematoda</taxon>
        <taxon>Chromadorea</taxon>
        <taxon>Rhabditida</taxon>
        <taxon>Rhabditina</taxon>
        <taxon>Diplogasteromorpha</taxon>
        <taxon>Diplogasteroidea</taxon>
        <taxon>Neodiplogasteridae</taxon>
        <taxon>Pristionchus</taxon>
    </lineage>
</organism>
<accession>A0AAV5UXP7</accession>
<evidence type="ECO:0000256" key="4">
    <source>
        <dbReference type="ARBA" id="ARBA00023242"/>
    </source>
</evidence>
<keyword evidence="1 5" id="KW-0479">Metal-binding</keyword>
<dbReference type="PANTHER" id="PTHR12322">
    <property type="entry name" value="DOUBLESEX AND MAB-3 RELATED TRANSCRIPTION FACTOR DMRT"/>
    <property type="match status" value="1"/>
</dbReference>
<feature type="DNA-binding region" description="DM" evidence="5">
    <location>
        <begin position="32"/>
        <end position="77"/>
    </location>
</feature>
<evidence type="ECO:0000313" key="8">
    <source>
        <dbReference type="Proteomes" id="UP001432322"/>
    </source>
</evidence>
<feature type="domain" description="DM" evidence="6">
    <location>
        <begin position="110"/>
        <end position="158"/>
    </location>
</feature>
<evidence type="ECO:0000259" key="6">
    <source>
        <dbReference type="PROSITE" id="PS50809"/>
    </source>
</evidence>
<dbReference type="GO" id="GO:0007548">
    <property type="term" value="P:sex differentiation"/>
    <property type="evidence" value="ECO:0007669"/>
    <property type="project" value="TreeGrafter"/>
</dbReference>
<name>A0AAV5UXP7_9BILA</name>
<evidence type="ECO:0000256" key="1">
    <source>
        <dbReference type="ARBA" id="ARBA00022723"/>
    </source>
</evidence>
<dbReference type="Pfam" id="PF00751">
    <property type="entry name" value="DM"/>
    <property type="match status" value="2"/>
</dbReference>
<dbReference type="PROSITE" id="PS40000">
    <property type="entry name" value="DM_1"/>
    <property type="match status" value="1"/>
</dbReference>
<dbReference type="EMBL" id="BTSY01000001">
    <property type="protein sequence ID" value="GMT10960.1"/>
    <property type="molecule type" value="Genomic_DNA"/>
</dbReference>
<dbReference type="Proteomes" id="UP001432322">
    <property type="component" value="Unassembled WGS sequence"/>
</dbReference>
<dbReference type="InterPro" id="IPR036407">
    <property type="entry name" value="DM_DNA-bd_sf"/>
</dbReference>
<feature type="domain" description="DM" evidence="6">
    <location>
        <begin position="32"/>
        <end position="77"/>
    </location>
</feature>